<evidence type="ECO:0000313" key="3">
    <source>
        <dbReference type="Proteomes" id="UP001501169"/>
    </source>
</evidence>
<comment type="caution">
    <text evidence="2">The sequence shown here is derived from an EMBL/GenBank/DDBJ whole genome shotgun (WGS) entry which is preliminary data.</text>
</comment>
<dbReference type="Proteomes" id="UP001501169">
    <property type="component" value="Unassembled WGS sequence"/>
</dbReference>
<sequence length="170" mass="19091">MRLTAICQLLAALLMPGSAIAHTFSTAYMEVSVFNGQPAVLWKVALHDLAKARLIPGEHDEQISWQQVMDSELALQRYVDQHLAFNSAEQPCRVTALASNEWQLQRLQRDLYLLLPLKVDCPQPDNWQLSYLALSEYDASHKLLLSWQVPGEKATAVLSATAPYYPAVSR</sequence>
<dbReference type="RefSeq" id="WP_226767662.1">
    <property type="nucleotide sequence ID" value="NZ_BAAAEO010000004.1"/>
</dbReference>
<feature type="chain" id="PRO_5047478736" description="DUF2796 domain-containing protein" evidence="1">
    <location>
        <begin position="22"/>
        <end position="170"/>
    </location>
</feature>
<evidence type="ECO:0008006" key="4">
    <source>
        <dbReference type="Google" id="ProtNLM"/>
    </source>
</evidence>
<dbReference type="EMBL" id="BAAAEO010000004">
    <property type="protein sequence ID" value="GAA0556828.1"/>
    <property type="molecule type" value="Genomic_DNA"/>
</dbReference>
<proteinExistence type="predicted"/>
<name>A0ABP3P430_9GAMM</name>
<keyword evidence="1" id="KW-0732">Signal</keyword>
<keyword evidence="3" id="KW-1185">Reference proteome</keyword>
<evidence type="ECO:0000256" key="1">
    <source>
        <dbReference type="SAM" id="SignalP"/>
    </source>
</evidence>
<accession>A0ABP3P430</accession>
<organism evidence="2 3">
    <name type="scientific">Rheinheimera aquimaris</name>
    <dbReference type="NCBI Taxonomy" id="412437"/>
    <lineage>
        <taxon>Bacteria</taxon>
        <taxon>Pseudomonadati</taxon>
        <taxon>Pseudomonadota</taxon>
        <taxon>Gammaproteobacteria</taxon>
        <taxon>Chromatiales</taxon>
        <taxon>Chromatiaceae</taxon>
        <taxon>Rheinheimera</taxon>
    </lineage>
</organism>
<protein>
    <recommendedName>
        <fullName evidence="4">DUF2796 domain-containing protein</fullName>
    </recommendedName>
</protein>
<feature type="signal peptide" evidence="1">
    <location>
        <begin position="1"/>
        <end position="21"/>
    </location>
</feature>
<gene>
    <name evidence="2" type="ORF">GCM10009098_25890</name>
</gene>
<evidence type="ECO:0000313" key="2">
    <source>
        <dbReference type="EMBL" id="GAA0556828.1"/>
    </source>
</evidence>
<reference evidence="3" key="1">
    <citation type="journal article" date="2019" name="Int. J. Syst. Evol. Microbiol.">
        <title>The Global Catalogue of Microorganisms (GCM) 10K type strain sequencing project: providing services to taxonomists for standard genome sequencing and annotation.</title>
        <authorList>
            <consortium name="The Broad Institute Genomics Platform"/>
            <consortium name="The Broad Institute Genome Sequencing Center for Infectious Disease"/>
            <person name="Wu L."/>
            <person name="Ma J."/>
        </authorList>
    </citation>
    <scope>NUCLEOTIDE SEQUENCE [LARGE SCALE GENOMIC DNA]</scope>
    <source>
        <strain evidence="3">JCM 14331</strain>
    </source>
</reference>